<protein>
    <recommendedName>
        <fullName evidence="1">Probable pectate lyase C</fullName>
    </recommendedName>
</protein>
<keyword evidence="4" id="KW-1185">Reference proteome</keyword>
<dbReference type="Gene3D" id="2.160.20.10">
    <property type="entry name" value="Single-stranded right-handed beta-helix, Pectin lyase-like"/>
    <property type="match status" value="1"/>
</dbReference>
<dbReference type="PROSITE" id="PS00018">
    <property type="entry name" value="EF_HAND_1"/>
    <property type="match status" value="1"/>
</dbReference>
<name>A0A1Q2HMN4_9BACT</name>
<organism evidence="3 4">
    <name type="scientific">Sedimentisphaera cyanobacteriorum</name>
    <dbReference type="NCBI Taxonomy" id="1940790"/>
    <lineage>
        <taxon>Bacteria</taxon>
        <taxon>Pseudomonadati</taxon>
        <taxon>Planctomycetota</taxon>
        <taxon>Phycisphaerae</taxon>
        <taxon>Sedimentisphaerales</taxon>
        <taxon>Sedimentisphaeraceae</taxon>
        <taxon>Sedimentisphaera</taxon>
    </lineage>
</organism>
<dbReference type="SUPFAM" id="SSF51126">
    <property type="entry name" value="Pectin lyase-like"/>
    <property type="match status" value="1"/>
</dbReference>
<dbReference type="AlphaFoldDB" id="A0A1Q2HMN4"/>
<dbReference type="InterPro" id="IPR018247">
    <property type="entry name" value="EF_Hand_1_Ca_BS"/>
</dbReference>
<dbReference type="OrthoDB" id="236566at2"/>
<dbReference type="InterPro" id="IPR012334">
    <property type="entry name" value="Pectin_lyas_fold"/>
</dbReference>
<evidence type="ECO:0000313" key="4">
    <source>
        <dbReference type="Proteomes" id="UP000188273"/>
    </source>
</evidence>
<reference evidence="4" key="1">
    <citation type="submission" date="2017-02" db="EMBL/GenBank/DDBJ databases">
        <title>Comparative genomics and description of representatives of a novel lineage of planctomycetes thriving in anoxic sediments.</title>
        <authorList>
            <person name="Spring S."/>
            <person name="Bunk B."/>
            <person name="Sproer C."/>
            <person name="Klenk H.-P."/>
        </authorList>
    </citation>
    <scope>NUCLEOTIDE SEQUENCE [LARGE SCALE GENOMIC DNA]</scope>
    <source>
        <strain evidence="4">L21-RPul-D3</strain>
    </source>
</reference>
<evidence type="ECO:0000313" key="3">
    <source>
        <dbReference type="EMBL" id="AQQ08551.1"/>
    </source>
</evidence>
<dbReference type="Pfam" id="PF13229">
    <property type="entry name" value="Beta_helix"/>
    <property type="match status" value="1"/>
</dbReference>
<dbReference type="Proteomes" id="UP000188273">
    <property type="component" value="Chromosome"/>
</dbReference>
<gene>
    <name evidence="3" type="ORF">L21SP3_00335</name>
</gene>
<feature type="domain" description="Right handed beta helix" evidence="2">
    <location>
        <begin position="383"/>
        <end position="536"/>
    </location>
</feature>
<evidence type="ECO:0000256" key="1">
    <source>
        <dbReference type="ARBA" id="ARBA00016512"/>
    </source>
</evidence>
<evidence type="ECO:0000259" key="2">
    <source>
        <dbReference type="Pfam" id="PF13229"/>
    </source>
</evidence>
<accession>A0A1Q2HMN4</accession>
<dbReference type="EMBL" id="CP019633">
    <property type="protein sequence ID" value="AQQ08551.1"/>
    <property type="molecule type" value="Genomic_DNA"/>
</dbReference>
<proteinExistence type="predicted"/>
<dbReference type="InterPro" id="IPR039448">
    <property type="entry name" value="Beta_helix"/>
</dbReference>
<dbReference type="RefSeq" id="WP_077538958.1">
    <property type="nucleotide sequence ID" value="NZ_CP019633.1"/>
</dbReference>
<dbReference type="InterPro" id="IPR011050">
    <property type="entry name" value="Pectin_lyase_fold/virulence"/>
</dbReference>
<dbReference type="KEGG" id="pbu:L21SP3_00335"/>
<sequence>MNYFKLILITAFAGILAVPVLSVETSDLWEYTYTDNFETDKAIDDSYDHSVFWPENAFPPAEPYLVYTTIYHTDSVNRRGLLFNDFKGKLAHLNYCFPLVSAQNVDAVKGYIEFDLKMEDHNDDTQVSRRGYFCYSVSSDGQQWTKPAALKSGHQKIELYSDQGTCYISLEGRDAFIDNLSVALKIEHDEPDVINVPEDYPTIQQAVDAAQDGQTVQIAPGTYSGQGNVNIDLLGKAITVRGAKGPGASVIDCSVILPAVQEVPEKIISRGFYLHQGERRDTVIKNLTITNGFVSGSEIPADDMRWNLSPEHPIGAGIYCEFASPTIKNCIIKDCRTELGAGIGCVGAHPDISFNRIRDCIAGGFGACESGGFGAGIGLIRHSALSITNCRVVRNSAYYNSKGAGLYCRRSKAKIYGSSFNSNSADGSLLGGGVYCGTGSEMMLKNCVVSNNLANCGAGIFAERMLADEIGSLPAPVFPRTSITVENCTIANNRLVNPMPIYPGAGIHSRAADIRVKSCIVWYNSPTQIVIYKSPHKFPVTYSNVQGGYPTSEAVLDNYSPEDGLEPLAGESTDDYYQHLSLIECPGNIDKEPLFADPVLPIVDYHLKSKTGRYVPGRVLSASGNVKPGSWVKDDVHSPSIDSGSPFLPFRDEPMPNGFRINMGAYGNTKQASKSMPWHILGKEGFGEDVPSPDVNRDGIIDYEDIVKIAEQWLQGVKGYGIQTNPPQD</sequence>
<dbReference type="STRING" id="1940790.L21SP3_00335"/>